<evidence type="ECO:0000313" key="2">
    <source>
        <dbReference type="EMBL" id="MBR0674272.1"/>
    </source>
</evidence>
<proteinExistence type="predicted"/>
<gene>
    <name evidence="2" type="ORF">GXW76_24075</name>
</gene>
<dbReference type="AlphaFoldDB" id="A0A9X9X4E3"/>
<name>A0A9X9X4E3_9PROT</name>
<dbReference type="EMBL" id="JAAEDM010000131">
    <property type="protein sequence ID" value="MBR0674272.1"/>
    <property type="molecule type" value="Genomic_DNA"/>
</dbReference>
<comment type="caution">
    <text evidence="2">The sequence shown here is derived from an EMBL/GenBank/DDBJ whole genome shotgun (WGS) entry which is preliminary data.</text>
</comment>
<dbReference type="GO" id="GO:0006355">
    <property type="term" value="P:regulation of DNA-templated transcription"/>
    <property type="evidence" value="ECO:0007669"/>
    <property type="project" value="TreeGrafter"/>
</dbReference>
<evidence type="ECO:0000259" key="1">
    <source>
        <dbReference type="Pfam" id="PF01965"/>
    </source>
</evidence>
<dbReference type="SUPFAM" id="SSF52317">
    <property type="entry name" value="Class I glutamine amidotransferase-like"/>
    <property type="match status" value="1"/>
</dbReference>
<evidence type="ECO:0000313" key="3">
    <source>
        <dbReference type="Proteomes" id="UP001138751"/>
    </source>
</evidence>
<keyword evidence="3" id="KW-1185">Reference proteome</keyword>
<feature type="domain" description="DJ-1/PfpI" evidence="1">
    <location>
        <begin position="9"/>
        <end position="166"/>
    </location>
</feature>
<dbReference type="PANTHER" id="PTHR43130">
    <property type="entry name" value="ARAC-FAMILY TRANSCRIPTIONAL REGULATOR"/>
    <property type="match status" value="1"/>
</dbReference>
<reference evidence="2" key="1">
    <citation type="submission" date="2020-01" db="EMBL/GenBank/DDBJ databases">
        <authorList>
            <person name="Rat A."/>
        </authorList>
    </citation>
    <scope>NUCLEOTIDE SEQUENCE</scope>
    <source>
        <strain evidence="2">LMG 31231</strain>
    </source>
</reference>
<dbReference type="InterPro" id="IPR029062">
    <property type="entry name" value="Class_I_gatase-like"/>
</dbReference>
<dbReference type="CDD" id="cd03139">
    <property type="entry name" value="GATase1_PfpI_2"/>
    <property type="match status" value="1"/>
</dbReference>
<dbReference type="RefSeq" id="WP_211864692.1">
    <property type="nucleotide sequence ID" value="NZ_JAAEDM010000131.1"/>
</dbReference>
<dbReference type="Proteomes" id="UP001138751">
    <property type="component" value="Unassembled WGS sequence"/>
</dbReference>
<accession>A0A9X9X4E3</accession>
<organism evidence="2 3">
    <name type="scientific">Neoroseomonas soli</name>
    <dbReference type="NCBI Taxonomy" id="1081025"/>
    <lineage>
        <taxon>Bacteria</taxon>
        <taxon>Pseudomonadati</taxon>
        <taxon>Pseudomonadota</taxon>
        <taxon>Alphaproteobacteria</taxon>
        <taxon>Acetobacterales</taxon>
        <taxon>Acetobacteraceae</taxon>
        <taxon>Neoroseomonas</taxon>
    </lineage>
</organism>
<reference evidence="2" key="2">
    <citation type="journal article" date="2021" name="Syst. Appl. Microbiol.">
        <title>Roseomonas hellenica sp. nov., isolated from roots of wild-growing Alkanna tinctoria.</title>
        <authorList>
            <person name="Rat A."/>
            <person name="Naranjo H.D."/>
            <person name="Lebbe L."/>
            <person name="Cnockaert M."/>
            <person name="Krigas N."/>
            <person name="Grigoriadou K."/>
            <person name="Maloupa E."/>
            <person name="Willems A."/>
        </authorList>
    </citation>
    <scope>NUCLEOTIDE SEQUENCE</scope>
    <source>
        <strain evidence="2">LMG 31231</strain>
    </source>
</reference>
<dbReference type="Gene3D" id="3.40.50.880">
    <property type="match status" value="1"/>
</dbReference>
<dbReference type="PANTHER" id="PTHR43130:SF2">
    <property type="entry name" value="DJ-1_PFPI DOMAIN-CONTAINING PROTEIN"/>
    <property type="match status" value="1"/>
</dbReference>
<sequence length="228" mass="23802">MTAPLRFGLLLFPRLTQLDMTGPFEVFSRVPDGQVHLVWKTRDPVRADTGLTMLPDTAFADCPQLDVICVPGGPGVAALMEDEEVLGFLRAQAKGARFVTSVCTGALVLGAAGLLKGVRATTHWASHDFLGALGAVPEHGRVVRDGRVVTGGGVTAGIDFALSLVAEMVSPEVAQAIQLQIEYAPAPPFAAGSPETAPAEVLARAKARGAGMRAEREALVARVAARLA</sequence>
<dbReference type="InterPro" id="IPR002818">
    <property type="entry name" value="DJ-1/PfpI"/>
</dbReference>
<protein>
    <submittedName>
        <fullName evidence="2">DJ-1/PfpI family protein</fullName>
    </submittedName>
</protein>
<dbReference type="Pfam" id="PF01965">
    <property type="entry name" value="DJ-1_PfpI"/>
    <property type="match status" value="1"/>
</dbReference>
<dbReference type="InterPro" id="IPR052158">
    <property type="entry name" value="INH-QAR"/>
</dbReference>